<keyword evidence="6 11" id="KW-0732">Signal</keyword>
<dbReference type="InterPro" id="IPR023614">
    <property type="entry name" value="Porin_dom_sf"/>
</dbReference>
<dbReference type="Gene3D" id="2.40.160.10">
    <property type="entry name" value="Porin"/>
    <property type="match status" value="1"/>
</dbReference>
<dbReference type="PANTHER" id="PTHR34501">
    <property type="entry name" value="PROTEIN YDDL-RELATED"/>
    <property type="match status" value="1"/>
</dbReference>
<comment type="subunit">
    <text evidence="2">Homotrimer.</text>
</comment>
<evidence type="ECO:0000313" key="14">
    <source>
        <dbReference type="Proteomes" id="UP000806285"/>
    </source>
</evidence>
<dbReference type="SUPFAM" id="SSF56935">
    <property type="entry name" value="Porins"/>
    <property type="match status" value="1"/>
</dbReference>
<feature type="chain" id="PRO_5045565725" evidence="11">
    <location>
        <begin position="19"/>
        <end position="389"/>
    </location>
</feature>
<feature type="domain" description="Porin" evidence="12">
    <location>
        <begin position="6"/>
        <end position="358"/>
    </location>
</feature>
<keyword evidence="7" id="KW-0406">Ion transport</keyword>
<protein>
    <submittedName>
        <fullName evidence="13">Porin</fullName>
    </submittedName>
</protein>
<evidence type="ECO:0000256" key="1">
    <source>
        <dbReference type="ARBA" id="ARBA00004571"/>
    </source>
</evidence>
<dbReference type="PANTHER" id="PTHR34501:SF9">
    <property type="entry name" value="MAJOR OUTER MEMBRANE PROTEIN P.IA"/>
    <property type="match status" value="1"/>
</dbReference>
<keyword evidence="9" id="KW-0472">Membrane</keyword>
<dbReference type="EMBL" id="JADDIV010000004">
    <property type="protein sequence ID" value="MBE7369037.1"/>
    <property type="molecule type" value="Genomic_DNA"/>
</dbReference>
<dbReference type="RefSeq" id="WP_193677645.1">
    <property type="nucleotide sequence ID" value="NZ_JADDIV010000004.1"/>
</dbReference>
<keyword evidence="14" id="KW-1185">Reference proteome</keyword>
<evidence type="ECO:0000256" key="3">
    <source>
        <dbReference type="ARBA" id="ARBA00022448"/>
    </source>
</evidence>
<evidence type="ECO:0000256" key="6">
    <source>
        <dbReference type="ARBA" id="ARBA00022729"/>
    </source>
</evidence>
<reference evidence="13 14" key="1">
    <citation type="submission" date="2020-10" db="EMBL/GenBank/DDBJ databases">
        <title>Ramlibacter sp. HM2 16S ribosomal RNA gene Genome sequencing and assembly.</title>
        <authorList>
            <person name="Kang M."/>
        </authorList>
    </citation>
    <scope>NUCLEOTIDE SEQUENCE [LARGE SCALE GENOMIC DNA]</scope>
    <source>
        <strain evidence="13 14">HM2</strain>
    </source>
</reference>
<evidence type="ECO:0000313" key="13">
    <source>
        <dbReference type="EMBL" id="MBE7369037.1"/>
    </source>
</evidence>
<evidence type="ECO:0000256" key="11">
    <source>
        <dbReference type="SAM" id="SignalP"/>
    </source>
</evidence>
<sequence length="389" mass="40963">MKKCIAVLAAFASAGTFAQSRVSLSGLLDTAVTHVRTEAGGRTVSKTGMFGSGFQSNFLRFDGREDLGDGWYSTFRLEAGLNTDSGLGIASNSNNQRSGAGPAASAMTFNRWAYVGLGSNRFGEVRVGRVYTAAFENFTPYDPFFTNGVGSSTPVTLRLGLRNTQTALNVSNAIEYLTPGYGQGFFGRVTLALGENPSDGTLAAGNPRHAGDHGAVRIGYASGPWSVAFSAGLTQNTAGAIGAVNNQGDYLNTNLSARYDFGWVRVQGQYVTESLEGATAAGGGLTGNPAHEAKTRSLLLGAIFPVGPGNFKVSYIHGRLTDNIGNPAEKGQLIAVGYDYNLSKRTAIYTVFSHIDNNAVGNYGFPAQYVTTGRGESSQGFSVGMRHIF</sequence>
<evidence type="ECO:0000256" key="5">
    <source>
        <dbReference type="ARBA" id="ARBA00022692"/>
    </source>
</evidence>
<keyword evidence="10" id="KW-0998">Cell outer membrane</keyword>
<evidence type="ECO:0000256" key="4">
    <source>
        <dbReference type="ARBA" id="ARBA00022452"/>
    </source>
</evidence>
<dbReference type="Pfam" id="PF13609">
    <property type="entry name" value="Porin_4"/>
    <property type="match status" value="1"/>
</dbReference>
<name>A0ABR9S6U9_9BURK</name>
<comment type="subcellular location">
    <subcellularLocation>
        <location evidence="1">Cell outer membrane</location>
        <topology evidence="1">Multi-pass membrane protein</topology>
    </subcellularLocation>
</comment>
<evidence type="ECO:0000259" key="12">
    <source>
        <dbReference type="Pfam" id="PF13609"/>
    </source>
</evidence>
<evidence type="ECO:0000256" key="2">
    <source>
        <dbReference type="ARBA" id="ARBA00011233"/>
    </source>
</evidence>
<dbReference type="InterPro" id="IPR033900">
    <property type="entry name" value="Gram_neg_porin_domain"/>
</dbReference>
<evidence type="ECO:0000256" key="9">
    <source>
        <dbReference type="ARBA" id="ARBA00023136"/>
    </source>
</evidence>
<accession>A0ABR9S6U9</accession>
<feature type="signal peptide" evidence="11">
    <location>
        <begin position="1"/>
        <end position="18"/>
    </location>
</feature>
<organism evidence="13 14">
    <name type="scientific">Ramlibacter pallidus</name>
    <dbReference type="NCBI Taxonomy" id="2780087"/>
    <lineage>
        <taxon>Bacteria</taxon>
        <taxon>Pseudomonadati</taxon>
        <taxon>Pseudomonadota</taxon>
        <taxon>Betaproteobacteria</taxon>
        <taxon>Burkholderiales</taxon>
        <taxon>Comamonadaceae</taxon>
        <taxon>Ramlibacter</taxon>
    </lineage>
</organism>
<comment type="caution">
    <text evidence="13">The sequence shown here is derived from an EMBL/GenBank/DDBJ whole genome shotgun (WGS) entry which is preliminary data.</text>
</comment>
<dbReference type="CDD" id="cd00342">
    <property type="entry name" value="gram_neg_porins"/>
    <property type="match status" value="1"/>
</dbReference>
<evidence type="ECO:0000256" key="8">
    <source>
        <dbReference type="ARBA" id="ARBA00023114"/>
    </source>
</evidence>
<proteinExistence type="predicted"/>
<dbReference type="InterPro" id="IPR050298">
    <property type="entry name" value="Gram-neg_bact_OMP"/>
</dbReference>
<dbReference type="Proteomes" id="UP000806285">
    <property type="component" value="Unassembled WGS sequence"/>
</dbReference>
<keyword evidence="4" id="KW-1134">Transmembrane beta strand</keyword>
<keyword evidence="5" id="KW-0812">Transmembrane</keyword>
<gene>
    <name evidence="13" type="ORF">IM787_15850</name>
</gene>
<keyword evidence="3" id="KW-0813">Transport</keyword>
<evidence type="ECO:0000256" key="7">
    <source>
        <dbReference type="ARBA" id="ARBA00023065"/>
    </source>
</evidence>
<evidence type="ECO:0000256" key="10">
    <source>
        <dbReference type="ARBA" id="ARBA00023237"/>
    </source>
</evidence>
<keyword evidence="8" id="KW-0626">Porin</keyword>